<evidence type="ECO:0000256" key="1">
    <source>
        <dbReference type="ARBA" id="ARBA00000185"/>
    </source>
</evidence>
<proteinExistence type="inferred from homology"/>
<dbReference type="InterPro" id="IPR050220">
    <property type="entry name" value="Type_II_DNA_Topoisomerases"/>
</dbReference>
<keyword evidence="10" id="KW-1185">Reference proteome</keyword>
<dbReference type="FunFam" id="1.10.268.10:FF:000001">
    <property type="entry name" value="DNA gyrase subunit A"/>
    <property type="match status" value="1"/>
</dbReference>
<dbReference type="GO" id="GO:0003918">
    <property type="term" value="F:DNA topoisomerase type II (double strand cut, ATP-hydrolyzing) activity"/>
    <property type="evidence" value="ECO:0007669"/>
    <property type="project" value="UniProtKB-EC"/>
</dbReference>
<evidence type="ECO:0000256" key="3">
    <source>
        <dbReference type="ARBA" id="ARBA00012895"/>
    </source>
</evidence>
<dbReference type="EMBL" id="JALLPJ020001262">
    <property type="protein sequence ID" value="KAL3772688.1"/>
    <property type="molecule type" value="Genomic_DNA"/>
</dbReference>
<feature type="domain" description="Topo IIA-type catalytic" evidence="8">
    <location>
        <begin position="1"/>
        <end position="469"/>
    </location>
</feature>
<name>A0ABD3NBF1_9STRA</name>
<evidence type="ECO:0000259" key="8">
    <source>
        <dbReference type="PROSITE" id="PS52040"/>
    </source>
</evidence>
<dbReference type="InterPro" id="IPR013757">
    <property type="entry name" value="Topo_IIA_A_a_sf"/>
</dbReference>
<dbReference type="Gene3D" id="1.10.268.10">
    <property type="entry name" value="Topoisomerase, domain 3"/>
    <property type="match status" value="1"/>
</dbReference>
<dbReference type="SUPFAM" id="SSF101904">
    <property type="entry name" value="GyrA/ParC C-terminal domain-like"/>
    <property type="match status" value="1"/>
</dbReference>
<dbReference type="PROSITE" id="PS52040">
    <property type="entry name" value="TOPO_IIA"/>
    <property type="match status" value="1"/>
</dbReference>
<protein>
    <recommendedName>
        <fullName evidence="3">DNA topoisomerase (ATP-hydrolyzing)</fullName>
        <ecNumber evidence="3">5.6.2.2</ecNumber>
    </recommendedName>
</protein>
<comment type="catalytic activity">
    <reaction evidence="1 7">
        <text>ATP-dependent breakage, passage and rejoining of double-stranded DNA.</text>
        <dbReference type="EC" id="5.6.2.2"/>
    </reaction>
</comment>
<dbReference type="InterPro" id="IPR013758">
    <property type="entry name" value="Topo_IIA_A/C_ab"/>
</dbReference>
<sequence length="793" mass="86930">MTTGFDLIYPPDMSMQVSTHLNLYLQNTIHSSHPHGDTAVYDALVRLAQPFSTNLPLIDGHGNFGSIDADPAAAMRYTECRLTKLSADTLLDDINMDTVDFLPNFDGSEYEPAVLPAKVPVLLLNGGAGIAVGMATNVPPHNLGELMDACIEMVRGRNEEREVPDAKLLKIIPGPDFPTGACIIGKSGANSLYATGNGGVVMRAVMHLEEISSGKKSKRNAIIITELPYQVNKAALLERIASLVNEKKLEGIADLRDESDRDGIRMVIELKRDAVAAVVQNNLLKKTALQSTFSGNFLALFGSGTVPKRFTLRKALDCFLDFRFETIRKKCVFQLNKVESRAHIVDGLLIALESTDKVIDIVRNAPDQASAKAALMDPKTLNPGLSSEQADAVLKLQLGQLTRLNGDKLKDEKQTLSESQSTLKNLLTNDAAVRDSMIEEFYTLKKRFATPRKTKIMPEEDEVDEIEYIQNEQSVIVVTRGGYIKRMPLKSFQTQNRGTRGKRGASNTMSNDDNEVAHCFTCNDHDTILMTTQSGVAYGLRAYQVPEGSRTAKGAPIPSVLPVKSDDVITSVLPVTEFSKNEFIVLATEYGWIKKTPLAAFEKLSSRGLIIATLAEGDRLNWCEKCTDSDDILLGSTRGQATRFSASDLRPTGRTSRGVKSMTLKKADTIADMNILRKEDNFVLVVTTEGYGKRVKTDEFRKTARGGSGVIALKFKAGRVDDRISNMRVVNEDDEILLITSHGVMVRQKVKDIPCQGRSATGVLVQKVDVKNGDSISAVSIVPRESDNDEEEA</sequence>
<keyword evidence="5 7" id="KW-0238">DNA-binding</keyword>
<comment type="similarity">
    <text evidence="2">Belongs to the type II topoisomerase GyrA/ParC subunit family.</text>
</comment>
<dbReference type="Gene3D" id="3.90.199.10">
    <property type="entry name" value="Topoisomerase II, domain 5"/>
    <property type="match status" value="1"/>
</dbReference>
<dbReference type="InterPro" id="IPR013760">
    <property type="entry name" value="Topo_IIA-like_dom_sf"/>
</dbReference>
<dbReference type="PANTHER" id="PTHR43493">
    <property type="entry name" value="DNA GYRASE/TOPOISOMERASE SUBUNIT A"/>
    <property type="match status" value="1"/>
</dbReference>
<evidence type="ECO:0000256" key="7">
    <source>
        <dbReference type="PROSITE-ProRule" id="PRU01384"/>
    </source>
</evidence>
<accession>A0ABD3NBF1</accession>
<comment type="caution">
    <text evidence="9">The sequence shown here is derived from an EMBL/GenBank/DDBJ whole genome shotgun (WGS) entry which is preliminary data.</text>
</comment>
<dbReference type="Gene3D" id="2.120.10.90">
    <property type="entry name" value="DNA gyrase/topoisomerase IV, subunit A, C-terminal"/>
    <property type="match status" value="1"/>
</dbReference>
<dbReference type="Proteomes" id="UP001530400">
    <property type="component" value="Unassembled WGS sequence"/>
</dbReference>
<dbReference type="FunFam" id="3.30.1360.40:FF:000043">
    <property type="entry name" value="DNA topoisomerase IV, ATP/GTP binding site"/>
    <property type="match status" value="1"/>
</dbReference>
<evidence type="ECO:0000256" key="5">
    <source>
        <dbReference type="ARBA" id="ARBA00023125"/>
    </source>
</evidence>
<evidence type="ECO:0000313" key="9">
    <source>
        <dbReference type="EMBL" id="KAL3772688.1"/>
    </source>
</evidence>
<dbReference type="Pfam" id="PF03989">
    <property type="entry name" value="DNA_gyraseA_C"/>
    <property type="match status" value="6"/>
</dbReference>
<dbReference type="InterPro" id="IPR035516">
    <property type="entry name" value="Gyrase/topoIV_suA_C"/>
</dbReference>
<keyword evidence="4 7" id="KW-0799">Topoisomerase</keyword>
<organism evidence="9 10">
    <name type="scientific">Cyclotella atomus</name>
    <dbReference type="NCBI Taxonomy" id="382360"/>
    <lineage>
        <taxon>Eukaryota</taxon>
        <taxon>Sar</taxon>
        <taxon>Stramenopiles</taxon>
        <taxon>Ochrophyta</taxon>
        <taxon>Bacillariophyta</taxon>
        <taxon>Coscinodiscophyceae</taxon>
        <taxon>Thalassiosirophycidae</taxon>
        <taxon>Stephanodiscales</taxon>
        <taxon>Stephanodiscaceae</taxon>
        <taxon>Cyclotella</taxon>
    </lineage>
</organism>
<reference evidence="9 10" key="1">
    <citation type="submission" date="2024-10" db="EMBL/GenBank/DDBJ databases">
        <title>Updated reference genomes for cyclostephanoid diatoms.</title>
        <authorList>
            <person name="Roberts W.R."/>
            <person name="Alverson A.J."/>
        </authorList>
    </citation>
    <scope>NUCLEOTIDE SEQUENCE [LARGE SCALE GENOMIC DNA]</scope>
    <source>
        <strain evidence="9 10">AJA010-31</strain>
    </source>
</reference>
<dbReference type="Pfam" id="PF00521">
    <property type="entry name" value="DNA_topoisoIV"/>
    <property type="match status" value="1"/>
</dbReference>
<dbReference type="GO" id="GO:0006265">
    <property type="term" value="P:DNA topological change"/>
    <property type="evidence" value="ECO:0007669"/>
    <property type="project" value="UniProtKB-UniRule"/>
</dbReference>
<dbReference type="AlphaFoldDB" id="A0ABD3NBF1"/>
<dbReference type="SUPFAM" id="SSF56719">
    <property type="entry name" value="Type II DNA topoisomerase"/>
    <property type="match status" value="1"/>
</dbReference>
<dbReference type="PANTHER" id="PTHR43493:SF5">
    <property type="entry name" value="DNA GYRASE SUBUNIT A, CHLOROPLASTIC_MITOCHONDRIAL"/>
    <property type="match status" value="1"/>
</dbReference>
<dbReference type="FunFam" id="2.120.10.90:FF:000005">
    <property type="entry name" value="DNA topoisomerase 4 subunit A"/>
    <property type="match status" value="1"/>
</dbReference>
<dbReference type="EC" id="5.6.2.2" evidence="3"/>
<evidence type="ECO:0000256" key="4">
    <source>
        <dbReference type="ARBA" id="ARBA00023029"/>
    </source>
</evidence>
<dbReference type="SMART" id="SM00434">
    <property type="entry name" value="TOP4c"/>
    <property type="match status" value="1"/>
</dbReference>
<evidence type="ECO:0000256" key="6">
    <source>
        <dbReference type="ARBA" id="ARBA00023235"/>
    </source>
</evidence>
<evidence type="ECO:0000256" key="2">
    <source>
        <dbReference type="ARBA" id="ARBA00008263"/>
    </source>
</evidence>
<dbReference type="InterPro" id="IPR006691">
    <property type="entry name" value="GyrA/parC_rep"/>
</dbReference>
<feature type="active site" description="O-(5'-phospho-DNA)-tyrosine intermediate" evidence="7">
    <location>
        <position position="77"/>
    </location>
</feature>
<evidence type="ECO:0000313" key="10">
    <source>
        <dbReference type="Proteomes" id="UP001530400"/>
    </source>
</evidence>
<gene>
    <name evidence="9" type="ORF">ACHAWO_003360</name>
</gene>
<dbReference type="GO" id="GO:0003677">
    <property type="term" value="F:DNA binding"/>
    <property type="evidence" value="ECO:0007669"/>
    <property type="project" value="UniProtKB-UniRule"/>
</dbReference>
<dbReference type="InterPro" id="IPR002205">
    <property type="entry name" value="Topo_IIA_dom_A"/>
</dbReference>
<keyword evidence="6 7" id="KW-0413">Isomerase</keyword>
<dbReference type="Gene3D" id="3.30.1360.40">
    <property type="match status" value="1"/>
</dbReference>
<dbReference type="CDD" id="cd00187">
    <property type="entry name" value="TOP4c"/>
    <property type="match status" value="1"/>
</dbReference>